<evidence type="ECO:0000256" key="9">
    <source>
        <dbReference type="ARBA" id="ARBA00047597"/>
    </source>
</evidence>
<dbReference type="Gene3D" id="3.90.176.10">
    <property type="entry name" value="Toxin ADP-ribosyltransferase, Chain A, domain 1"/>
    <property type="match status" value="1"/>
</dbReference>
<dbReference type="PANTHER" id="PTHR10339">
    <property type="entry name" value="ADP-RIBOSYLTRANSFERASE"/>
    <property type="match status" value="1"/>
</dbReference>
<dbReference type="SUPFAM" id="SSF56399">
    <property type="entry name" value="ADP-ribosylation"/>
    <property type="match status" value="1"/>
</dbReference>
<evidence type="ECO:0000256" key="7">
    <source>
        <dbReference type="ARBA" id="ARBA00022695"/>
    </source>
</evidence>
<dbReference type="PANTHER" id="PTHR10339:SF25">
    <property type="entry name" value="SECRETED EXOENZYME S"/>
    <property type="match status" value="1"/>
</dbReference>
<evidence type="ECO:0000313" key="11">
    <source>
        <dbReference type="EMBL" id="KAJ3658224.1"/>
    </source>
</evidence>
<evidence type="ECO:0000256" key="3">
    <source>
        <dbReference type="ARBA" id="ARBA00022525"/>
    </source>
</evidence>
<dbReference type="Pfam" id="PF01129">
    <property type="entry name" value="ART"/>
    <property type="match status" value="1"/>
</dbReference>
<evidence type="ECO:0000256" key="4">
    <source>
        <dbReference type="ARBA" id="ARBA00022656"/>
    </source>
</evidence>
<keyword evidence="5 10" id="KW-0328">Glycosyltransferase</keyword>
<dbReference type="Proteomes" id="UP001168821">
    <property type="component" value="Unassembled WGS sequence"/>
</dbReference>
<comment type="subcellular location">
    <subcellularLocation>
        <location evidence="1">Secreted</location>
    </subcellularLocation>
</comment>
<dbReference type="GO" id="GO:0005576">
    <property type="term" value="C:extracellular region"/>
    <property type="evidence" value="ECO:0007669"/>
    <property type="project" value="UniProtKB-SubCell"/>
</dbReference>
<evidence type="ECO:0000256" key="8">
    <source>
        <dbReference type="ARBA" id="ARBA00023026"/>
    </source>
</evidence>
<organism evidence="11 12">
    <name type="scientific">Zophobas morio</name>
    <dbReference type="NCBI Taxonomy" id="2755281"/>
    <lineage>
        <taxon>Eukaryota</taxon>
        <taxon>Metazoa</taxon>
        <taxon>Ecdysozoa</taxon>
        <taxon>Arthropoda</taxon>
        <taxon>Hexapoda</taxon>
        <taxon>Insecta</taxon>
        <taxon>Pterygota</taxon>
        <taxon>Neoptera</taxon>
        <taxon>Endopterygota</taxon>
        <taxon>Coleoptera</taxon>
        <taxon>Polyphaga</taxon>
        <taxon>Cucujiformia</taxon>
        <taxon>Tenebrionidae</taxon>
        <taxon>Zophobas</taxon>
    </lineage>
</organism>
<proteinExistence type="inferred from homology"/>
<evidence type="ECO:0000256" key="2">
    <source>
        <dbReference type="ARBA" id="ARBA00009558"/>
    </source>
</evidence>
<dbReference type="GO" id="GO:0090729">
    <property type="term" value="F:toxin activity"/>
    <property type="evidence" value="ECO:0007669"/>
    <property type="project" value="UniProtKB-KW"/>
</dbReference>
<dbReference type="InterPro" id="IPR000768">
    <property type="entry name" value="ART"/>
</dbReference>
<keyword evidence="6 10" id="KW-0808">Transferase</keyword>
<keyword evidence="10" id="KW-0521">NADP</keyword>
<evidence type="ECO:0000256" key="6">
    <source>
        <dbReference type="ARBA" id="ARBA00022679"/>
    </source>
</evidence>
<comment type="catalytic activity">
    <reaction evidence="9 10">
        <text>L-arginyl-[protein] + NAD(+) = N(omega)-(ADP-D-ribosyl)-L-arginyl-[protein] + nicotinamide + H(+)</text>
        <dbReference type="Rhea" id="RHEA:19149"/>
        <dbReference type="Rhea" id="RHEA-COMP:10532"/>
        <dbReference type="Rhea" id="RHEA-COMP:15087"/>
        <dbReference type="ChEBI" id="CHEBI:15378"/>
        <dbReference type="ChEBI" id="CHEBI:17154"/>
        <dbReference type="ChEBI" id="CHEBI:29965"/>
        <dbReference type="ChEBI" id="CHEBI:57540"/>
        <dbReference type="ChEBI" id="CHEBI:142554"/>
        <dbReference type="EC" id="2.4.2.31"/>
    </reaction>
</comment>
<accession>A0AA38MJA3</accession>
<sequence length="278" mass="31809">MSSTRTVRFTAPEESFQKLEADESFSSFFIHKHVKELISTDFSNILQLLKEELAFNTIFDEVWREATEIFKKNQMPKLRAECQIAIIAYTIESGLYADFNEKCRKLDGDSSWNNFPYKSFYALLARSIHDIDNDPPVTIQTYYRGVMHKVSNLKVGDCIFPRQFMSCKYNNVKEAEGLGDCGGTLMTFQDSPLAACGIKKLSVFPEEEELLVFPWSVFEVTKIVPGEQDEVYLKTVESFEEDLPYCGNYKSKGVAVSNNNFPKKLAHLNFAKEHCETA</sequence>
<dbReference type="AlphaFoldDB" id="A0AA38MJA3"/>
<keyword evidence="4" id="KW-0800">Toxin</keyword>
<dbReference type="InterPro" id="IPR050999">
    <property type="entry name" value="ADP-ribosyltransferase_ARG"/>
</dbReference>
<evidence type="ECO:0000256" key="5">
    <source>
        <dbReference type="ARBA" id="ARBA00022676"/>
    </source>
</evidence>
<comment type="caution">
    <text evidence="11">The sequence shown here is derived from an EMBL/GenBank/DDBJ whole genome shotgun (WGS) entry which is preliminary data.</text>
</comment>
<keyword evidence="10" id="KW-0520">NAD</keyword>
<dbReference type="GO" id="GO:0003950">
    <property type="term" value="F:NAD+ poly-ADP-ribosyltransferase activity"/>
    <property type="evidence" value="ECO:0007669"/>
    <property type="project" value="TreeGrafter"/>
</dbReference>
<evidence type="ECO:0000256" key="10">
    <source>
        <dbReference type="RuleBase" id="RU361228"/>
    </source>
</evidence>
<name>A0AA38MJA3_9CUCU</name>
<protein>
    <recommendedName>
        <fullName evidence="10">NAD(P)(+)--arginine ADP-ribosyltransferase</fullName>
        <ecNumber evidence="10">2.4.2.31</ecNumber>
    </recommendedName>
    <alternativeName>
        <fullName evidence="10">Mono(ADP-ribosyl)transferase</fullName>
    </alternativeName>
</protein>
<dbReference type="EMBL" id="JALNTZ010000003">
    <property type="protein sequence ID" value="KAJ3658224.1"/>
    <property type="molecule type" value="Genomic_DNA"/>
</dbReference>
<evidence type="ECO:0000313" key="12">
    <source>
        <dbReference type="Proteomes" id="UP001168821"/>
    </source>
</evidence>
<keyword evidence="12" id="KW-1185">Reference proteome</keyword>
<keyword evidence="8" id="KW-0843">Virulence</keyword>
<comment type="similarity">
    <text evidence="2 10">Belongs to the Arg-specific ADP-ribosyltransferase family.</text>
</comment>
<keyword evidence="7" id="KW-0548">Nucleotidyltransferase</keyword>
<dbReference type="GO" id="GO:0106274">
    <property type="term" value="F:NAD+-protein-arginine ADP-ribosyltransferase activity"/>
    <property type="evidence" value="ECO:0007669"/>
    <property type="project" value="UniProtKB-EC"/>
</dbReference>
<gene>
    <name evidence="11" type="ORF">Zmor_009977</name>
</gene>
<evidence type="ECO:0000256" key="1">
    <source>
        <dbReference type="ARBA" id="ARBA00004613"/>
    </source>
</evidence>
<reference evidence="11" key="1">
    <citation type="journal article" date="2023" name="G3 (Bethesda)">
        <title>Whole genome assemblies of Zophobas morio and Tenebrio molitor.</title>
        <authorList>
            <person name="Kaur S."/>
            <person name="Stinson S.A."/>
            <person name="diCenzo G.C."/>
        </authorList>
    </citation>
    <scope>NUCLEOTIDE SEQUENCE</scope>
    <source>
        <strain evidence="11">QUZm001</strain>
    </source>
</reference>
<keyword evidence="3" id="KW-0964">Secreted</keyword>
<dbReference type="GO" id="GO:0016779">
    <property type="term" value="F:nucleotidyltransferase activity"/>
    <property type="evidence" value="ECO:0007669"/>
    <property type="project" value="UniProtKB-KW"/>
</dbReference>
<dbReference type="EC" id="2.4.2.31" evidence="10"/>
<dbReference type="PROSITE" id="PS51996">
    <property type="entry name" value="TR_MART"/>
    <property type="match status" value="1"/>
</dbReference>